<dbReference type="PROSITE" id="PS51671">
    <property type="entry name" value="ACT"/>
    <property type="match status" value="1"/>
</dbReference>
<dbReference type="InterPro" id="IPR027271">
    <property type="entry name" value="Acetolactate_synth/TF_NikR_C"/>
</dbReference>
<dbReference type="SUPFAM" id="SSF55021">
    <property type="entry name" value="ACT-like"/>
    <property type="match status" value="2"/>
</dbReference>
<evidence type="ECO:0000256" key="8">
    <source>
        <dbReference type="RuleBase" id="RU368092"/>
    </source>
</evidence>
<keyword evidence="11" id="KW-1185">Reference proteome</keyword>
<comment type="catalytic activity">
    <reaction evidence="7 8">
        <text>2 pyruvate + H(+) = (2S)-2-acetolactate + CO2</text>
        <dbReference type="Rhea" id="RHEA:25249"/>
        <dbReference type="ChEBI" id="CHEBI:15361"/>
        <dbReference type="ChEBI" id="CHEBI:15378"/>
        <dbReference type="ChEBI" id="CHEBI:16526"/>
        <dbReference type="ChEBI" id="CHEBI:58476"/>
        <dbReference type="EC" id="2.2.1.6"/>
    </reaction>
</comment>
<dbReference type="Gene3D" id="3.30.70.260">
    <property type="match status" value="1"/>
</dbReference>
<dbReference type="InterPro" id="IPR045865">
    <property type="entry name" value="ACT-like_dom_sf"/>
</dbReference>
<comment type="caution">
    <text evidence="10">The sequence shown here is derived from an EMBL/GenBank/DDBJ whole genome shotgun (WGS) entry which is preliminary data.</text>
</comment>
<evidence type="ECO:0000313" key="10">
    <source>
        <dbReference type="EMBL" id="GAA4882452.1"/>
    </source>
</evidence>
<feature type="domain" description="ACT" evidence="9">
    <location>
        <begin position="5"/>
        <end position="80"/>
    </location>
</feature>
<dbReference type="PANTHER" id="PTHR30239">
    <property type="entry name" value="ACETOLACTATE SYNTHASE SMALL SUBUNIT"/>
    <property type="match status" value="1"/>
</dbReference>
<gene>
    <name evidence="10" type="primary">ilvN</name>
    <name evidence="10" type="ORF">GCM10023333_15770</name>
</gene>
<evidence type="ECO:0000259" key="9">
    <source>
        <dbReference type="PROSITE" id="PS51671"/>
    </source>
</evidence>
<proteinExistence type="inferred from homology"/>
<dbReference type="Pfam" id="PF22629">
    <property type="entry name" value="ACT_AHAS_ss"/>
    <property type="match status" value="1"/>
</dbReference>
<comment type="similarity">
    <text evidence="3 8">Belongs to the acetolactate synthase small subunit family.</text>
</comment>
<accession>A0ABP9EPH2</accession>
<reference evidence="11" key="1">
    <citation type="journal article" date="2019" name="Int. J. Syst. Evol. Microbiol.">
        <title>The Global Catalogue of Microorganisms (GCM) 10K type strain sequencing project: providing services to taxonomists for standard genome sequencing and annotation.</title>
        <authorList>
            <consortium name="The Broad Institute Genomics Platform"/>
            <consortium name="The Broad Institute Genome Sequencing Center for Infectious Disease"/>
            <person name="Wu L."/>
            <person name="Ma J."/>
        </authorList>
    </citation>
    <scope>NUCLEOTIDE SEQUENCE [LARGE SCALE GENOMIC DNA]</scope>
    <source>
        <strain evidence="11">JCM 18401</strain>
    </source>
</reference>
<name>A0ABP9EPH2_9GAMM</name>
<dbReference type="PANTHER" id="PTHR30239:SF0">
    <property type="entry name" value="ACETOLACTATE SYNTHASE SMALL SUBUNIT 1, CHLOROPLASTIC"/>
    <property type="match status" value="1"/>
</dbReference>
<dbReference type="EC" id="2.2.1.6" evidence="8"/>
<dbReference type="InterPro" id="IPR002912">
    <property type="entry name" value="ACT_dom"/>
</dbReference>
<dbReference type="InterPro" id="IPR019455">
    <property type="entry name" value="Acetolactate_synth_ssu_C"/>
</dbReference>
<evidence type="ECO:0000256" key="6">
    <source>
        <dbReference type="ARBA" id="ARBA00023304"/>
    </source>
</evidence>
<evidence type="ECO:0000256" key="3">
    <source>
        <dbReference type="ARBA" id="ARBA00006341"/>
    </source>
</evidence>
<evidence type="ECO:0000256" key="1">
    <source>
        <dbReference type="ARBA" id="ARBA00004974"/>
    </source>
</evidence>
<keyword evidence="5 8" id="KW-0028">Amino-acid biosynthesis</keyword>
<evidence type="ECO:0000256" key="7">
    <source>
        <dbReference type="ARBA" id="ARBA00048670"/>
    </source>
</evidence>
<comment type="subunit">
    <text evidence="4 8">Dimer of large and small chains.</text>
</comment>
<sequence>MPRSIVSVLLENEPGALSRVVGLFSQRGYNIESLTVAPTDDATLSRLNITSHVVDDASREQIEKQLHKLVDILKVSNVSSADHIERELMLLKVKISGSGRDEVKRMSDIFRGQVVDVTANLFTVQLVGNSAKLDGFLTAMADVAEIIEVARSGVVGIARGDRVLRP</sequence>
<organism evidence="10 11">
    <name type="scientific">Ferrimonas pelagia</name>
    <dbReference type="NCBI Taxonomy" id="1177826"/>
    <lineage>
        <taxon>Bacteria</taxon>
        <taxon>Pseudomonadati</taxon>
        <taxon>Pseudomonadota</taxon>
        <taxon>Gammaproteobacteria</taxon>
        <taxon>Alteromonadales</taxon>
        <taxon>Ferrimonadaceae</taxon>
        <taxon>Ferrimonas</taxon>
    </lineage>
</organism>
<keyword evidence="6 8" id="KW-0100">Branched-chain amino acid biosynthesis</keyword>
<dbReference type="RefSeq" id="WP_345334807.1">
    <property type="nucleotide sequence ID" value="NZ_BAABJZ010000023.1"/>
</dbReference>
<dbReference type="NCBIfam" id="NF008864">
    <property type="entry name" value="PRK11895.1"/>
    <property type="match status" value="1"/>
</dbReference>
<dbReference type="InterPro" id="IPR054480">
    <property type="entry name" value="AHAS_small-like_ACT"/>
</dbReference>
<dbReference type="NCBIfam" id="TIGR00119">
    <property type="entry name" value="acolac_sm"/>
    <property type="match status" value="1"/>
</dbReference>
<evidence type="ECO:0000313" key="11">
    <source>
        <dbReference type="Proteomes" id="UP001499988"/>
    </source>
</evidence>
<protein>
    <recommendedName>
        <fullName evidence="8">Acetolactate synthase small subunit</fullName>
        <shortName evidence="8">AHAS</shortName>
        <shortName evidence="8">ALS</shortName>
        <ecNumber evidence="8">2.2.1.6</ecNumber>
    </recommendedName>
    <alternativeName>
        <fullName evidence="8">Acetohydroxy-acid synthase small subunit</fullName>
    </alternativeName>
</protein>
<comment type="function">
    <text evidence="8">Catalyzes the conversion of 2 pyruvate molecules into acetolactate in the first common step of the biosynthetic pathway of the branched-amino acids such as leucine, isoleucine, and valine.</text>
</comment>
<evidence type="ECO:0000256" key="5">
    <source>
        <dbReference type="ARBA" id="ARBA00022605"/>
    </source>
</evidence>
<comment type="pathway">
    <text evidence="2 8">Amino-acid biosynthesis; L-valine biosynthesis; L-valine from pyruvate: step 1/4.</text>
</comment>
<dbReference type="InterPro" id="IPR039557">
    <property type="entry name" value="AHAS_ACT"/>
</dbReference>
<dbReference type="EMBL" id="BAABJZ010000023">
    <property type="protein sequence ID" value="GAA4882452.1"/>
    <property type="molecule type" value="Genomic_DNA"/>
</dbReference>
<dbReference type="InterPro" id="IPR004789">
    <property type="entry name" value="Acetalactate_synth_ssu"/>
</dbReference>
<dbReference type="CDD" id="cd04878">
    <property type="entry name" value="ACT_AHAS"/>
    <property type="match status" value="1"/>
</dbReference>
<dbReference type="Proteomes" id="UP001499988">
    <property type="component" value="Unassembled WGS sequence"/>
</dbReference>
<comment type="pathway">
    <text evidence="1 8">Amino-acid biosynthesis; L-isoleucine biosynthesis; L-isoleucine from 2-oxobutanoate: step 1/4.</text>
</comment>
<evidence type="ECO:0000256" key="2">
    <source>
        <dbReference type="ARBA" id="ARBA00005025"/>
    </source>
</evidence>
<evidence type="ECO:0000256" key="4">
    <source>
        <dbReference type="ARBA" id="ARBA00011744"/>
    </source>
</evidence>
<dbReference type="Pfam" id="PF10369">
    <property type="entry name" value="ALS_ss_C"/>
    <property type="match status" value="1"/>
</dbReference>
<keyword evidence="8" id="KW-0808">Transferase</keyword>
<dbReference type="Gene3D" id="3.30.70.1150">
    <property type="entry name" value="ACT-like. Chain A, domain 2"/>
    <property type="match status" value="1"/>
</dbReference>